<dbReference type="Proteomes" id="UP000525078">
    <property type="component" value="Unassembled WGS sequence"/>
</dbReference>
<proteinExistence type="predicted"/>
<comment type="caution">
    <text evidence="2">The sequence shown here is derived from an EMBL/GenBank/DDBJ whole genome shotgun (WGS) entry which is preliminary data.</text>
</comment>
<dbReference type="AlphaFoldDB" id="A0A7J6GZ74"/>
<evidence type="ECO:0000313" key="3">
    <source>
        <dbReference type="Proteomes" id="UP000525078"/>
    </source>
</evidence>
<protein>
    <recommendedName>
        <fullName evidence="1">Reverse transcriptase zinc-binding domain-containing protein</fullName>
    </recommendedName>
</protein>
<organism evidence="2 3">
    <name type="scientific">Cannabis sativa</name>
    <name type="common">Hemp</name>
    <name type="synonym">Marijuana</name>
    <dbReference type="NCBI Taxonomy" id="3483"/>
    <lineage>
        <taxon>Eukaryota</taxon>
        <taxon>Viridiplantae</taxon>
        <taxon>Streptophyta</taxon>
        <taxon>Embryophyta</taxon>
        <taxon>Tracheophyta</taxon>
        <taxon>Spermatophyta</taxon>
        <taxon>Magnoliopsida</taxon>
        <taxon>eudicotyledons</taxon>
        <taxon>Gunneridae</taxon>
        <taxon>Pentapetalae</taxon>
        <taxon>rosids</taxon>
        <taxon>fabids</taxon>
        <taxon>Rosales</taxon>
        <taxon>Cannabaceae</taxon>
        <taxon>Cannabis</taxon>
    </lineage>
</organism>
<sequence>MLTARDRALVWKIPLSSHMSTDLRYWLHDASGVFTVRSAYSLLQSMKTSRDIPDNSGIWRLLWQLQLPPKVLNFLWRASTNSLPTRVLLLKVSGARFQSVVAPDAMLFSSWFEAGLVSWNTAEALEAGMVCWSVWTHRNDLVWNSKHPDASEVVAMAK</sequence>
<name>A0A7J6GZ74_CANSA</name>
<feature type="domain" description="Reverse transcriptase zinc-binding" evidence="1">
    <location>
        <begin position="34"/>
        <end position="91"/>
    </location>
</feature>
<reference evidence="2 3" key="1">
    <citation type="journal article" date="2020" name="bioRxiv">
        <title>Sequence and annotation of 42 cannabis genomes reveals extensive copy number variation in cannabinoid synthesis and pathogen resistance genes.</title>
        <authorList>
            <person name="Mckernan K.J."/>
            <person name="Helbert Y."/>
            <person name="Kane L.T."/>
            <person name="Ebling H."/>
            <person name="Zhang L."/>
            <person name="Liu B."/>
            <person name="Eaton Z."/>
            <person name="Mclaughlin S."/>
            <person name="Kingan S."/>
            <person name="Baybayan P."/>
            <person name="Concepcion G."/>
            <person name="Jordan M."/>
            <person name="Riva A."/>
            <person name="Barbazuk W."/>
            <person name="Harkins T."/>
        </authorList>
    </citation>
    <scope>NUCLEOTIDE SEQUENCE [LARGE SCALE GENOMIC DNA]</scope>
    <source>
        <strain evidence="3">cv. Jamaican Lion 4</strain>
        <tissue evidence="2">Leaf</tissue>
    </source>
</reference>
<dbReference type="EMBL" id="JAATIP010000036">
    <property type="protein sequence ID" value="KAF4388051.1"/>
    <property type="molecule type" value="Genomic_DNA"/>
</dbReference>
<gene>
    <name evidence="2" type="ORF">F8388_014734</name>
</gene>
<dbReference type="InterPro" id="IPR026960">
    <property type="entry name" value="RVT-Znf"/>
</dbReference>
<dbReference type="Pfam" id="PF13966">
    <property type="entry name" value="zf-RVT"/>
    <property type="match status" value="1"/>
</dbReference>
<evidence type="ECO:0000259" key="1">
    <source>
        <dbReference type="Pfam" id="PF13966"/>
    </source>
</evidence>
<evidence type="ECO:0000313" key="2">
    <source>
        <dbReference type="EMBL" id="KAF4388051.1"/>
    </source>
</evidence>
<accession>A0A7J6GZ74</accession>